<dbReference type="AlphaFoldDB" id="A0A9D1IFP4"/>
<evidence type="ECO:0000256" key="2">
    <source>
        <dbReference type="HAMAP-Rule" id="MF_01477"/>
    </source>
</evidence>
<dbReference type="GO" id="GO:0090071">
    <property type="term" value="P:negative regulation of ribosome biogenesis"/>
    <property type="evidence" value="ECO:0007669"/>
    <property type="project" value="UniProtKB-UniRule"/>
</dbReference>
<gene>
    <name evidence="2 3" type="primary">rsfS</name>
    <name evidence="3" type="ORF">IAC53_08385</name>
</gene>
<dbReference type="Gene3D" id="3.30.460.10">
    <property type="entry name" value="Beta Polymerase, domain 2"/>
    <property type="match status" value="1"/>
</dbReference>
<reference evidence="3" key="2">
    <citation type="journal article" date="2021" name="PeerJ">
        <title>Extensive microbial diversity within the chicken gut microbiome revealed by metagenomics and culture.</title>
        <authorList>
            <person name="Gilroy R."/>
            <person name="Ravi A."/>
            <person name="Getino M."/>
            <person name="Pursley I."/>
            <person name="Horton D.L."/>
            <person name="Alikhan N.F."/>
            <person name="Baker D."/>
            <person name="Gharbi K."/>
            <person name="Hall N."/>
            <person name="Watson M."/>
            <person name="Adriaenssens E.M."/>
            <person name="Foster-Nyarko E."/>
            <person name="Jarju S."/>
            <person name="Secka A."/>
            <person name="Antonio M."/>
            <person name="Oren A."/>
            <person name="Chaudhuri R.R."/>
            <person name="La Ragione R."/>
            <person name="Hildebrand F."/>
            <person name="Pallen M.J."/>
        </authorList>
    </citation>
    <scope>NUCLEOTIDE SEQUENCE</scope>
    <source>
        <strain evidence="3">ChiGjej1B1-19959</strain>
    </source>
</reference>
<proteinExistence type="inferred from homology"/>
<name>A0A9D1IFP4_9FIRM</name>
<dbReference type="GO" id="GO:0043023">
    <property type="term" value="F:ribosomal large subunit binding"/>
    <property type="evidence" value="ECO:0007669"/>
    <property type="project" value="TreeGrafter"/>
</dbReference>
<protein>
    <recommendedName>
        <fullName evidence="2">Ribosomal silencing factor RsfS</fullName>
    </recommendedName>
</protein>
<evidence type="ECO:0000256" key="1">
    <source>
        <dbReference type="ARBA" id="ARBA00010574"/>
    </source>
</evidence>
<comment type="function">
    <text evidence="2">Functions as a ribosomal silencing factor. Interacts with ribosomal protein uL14 (rplN), blocking formation of intersubunit bridge B8. Prevents association of the 30S and 50S ribosomal subunits and the formation of functional ribosomes, thus repressing translation.</text>
</comment>
<dbReference type="PANTHER" id="PTHR21043:SF0">
    <property type="entry name" value="MITOCHONDRIAL ASSEMBLY OF RIBOSOMAL LARGE SUBUNIT PROTEIN 1"/>
    <property type="match status" value="1"/>
</dbReference>
<comment type="subunit">
    <text evidence="2">Interacts with ribosomal protein uL14 (rplN).</text>
</comment>
<dbReference type="HAMAP" id="MF_01477">
    <property type="entry name" value="Iojap_RsfS"/>
    <property type="match status" value="1"/>
</dbReference>
<dbReference type="EMBL" id="DVMW01000048">
    <property type="protein sequence ID" value="HIU36605.1"/>
    <property type="molecule type" value="Genomic_DNA"/>
</dbReference>
<comment type="subcellular location">
    <subcellularLocation>
        <location evidence="2">Cytoplasm</location>
    </subcellularLocation>
</comment>
<comment type="similarity">
    <text evidence="1 2">Belongs to the Iojap/RsfS family.</text>
</comment>
<sequence length="117" mass="12650">MEPKAMLENAVKILDAKKGMDLCALAIGDVSALADYFLLATGTSTTHIRALADELAEKLAALGVVPDHIEGKTTGWILLDYKSLVVHIFTPAEREQFALEKLWGDAQPVDLSAWVTA</sequence>
<dbReference type="PANTHER" id="PTHR21043">
    <property type="entry name" value="IOJAP SUPERFAMILY ORTHOLOG"/>
    <property type="match status" value="1"/>
</dbReference>
<dbReference type="SUPFAM" id="SSF81301">
    <property type="entry name" value="Nucleotidyltransferase"/>
    <property type="match status" value="1"/>
</dbReference>
<evidence type="ECO:0000313" key="3">
    <source>
        <dbReference type="EMBL" id="HIU36605.1"/>
    </source>
</evidence>
<dbReference type="GO" id="GO:0005737">
    <property type="term" value="C:cytoplasm"/>
    <property type="evidence" value="ECO:0007669"/>
    <property type="project" value="UniProtKB-SubCell"/>
</dbReference>
<keyword evidence="2" id="KW-0678">Repressor</keyword>
<dbReference type="NCBIfam" id="TIGR00090">
    <property type="entry name" value="rsfS_iojap_ybeB"/>
    <property type="match status" value="1"/>
</dbReference>
<organism evidence="3 4">
    <name type="scientific">Candidatus Fimenecus excrementigallinarum</name>
    <dbReference type="NCBI Taxonomy" id="2840816"/>
    <lineage>
        <taxon>Bacteria</taxon>
        <taxon>Bacillati</taxon>
        <taxon>Bacillota</taxon>
        <taxon>Clostridia</taxon>
        <taxon>Candidatus Fimenecus</taxon>
    </lineage>
</organism>
<dbReference type="Pfam" id="PF02410">
    <property type="entry name" value="RsfS"/>
    <property type="match status" value="1"/>
</dbReference>
<reference evidence="3" key="1">
    <citation type="submission" date="2020-10" db="EMBL/GenBank/DDBJ databases">
        <authorList>
            <person name="Gilroy R."/>
        </authorList>
    </citation>
    <scope>NUCLEOTIDE SEQUENCE</scope>
    <source>
        <strain evidence="3">ChiGjej1B1-19959</strain>
    </source>
</reference>
<comment type="caution">
    <text evidence="3">The sequence shown here is derived from an EMBL/GenBank/DDBJ whole genome shotgun (WGS) entry which is preliminary data.</text>
</comment>
<keyword evidence="2" id="KW-0963">Cytoplasm</keyword>
<dbReference type="GO" id="GO:0017148">
    <property type="term" value="P:negative regulation of translation"/>
    <property type="evidence" value="ECO:0007669"/>
    <property type="project" value="UniProtKB-UniRule"/>
</dbReference>
<accession>A0A9D1IFP4</accession>
<dbReference type="InterPro" id="IPR043519">
    <property type="entry name" value="NT_sf"/>
</dbReference>
<dbReference type="GO" id="GO:0042256">
    <property type="term" value="P:cytosolic ribosome assembly"/>
    <property type="evidence" value="ECO:0007669"/>
    <property type="project" value="UniProtKB-UniRule"/>
</dbReference>
<evidence type="ECO:0000313" key="4">
    <source>
        <dbReference type="Proteomes" id="UP000824071"/>
    </source>
</evidence>
<dbReference type="Proteomes" id="UP000824071">
    <property type="component" value="Unassembled WGS sequence"/>
</dbReference>
<keyword evidence="2" id="KW-0810">Translation regulation</keyword>
<dbReference type="InterPro" id="IPR004394">
    <property type="entry name" value="Iojap/RsfS/C7orf30"/>
</dbReference>